<dbReference type="Proteomes" id="UP000265040">
    <property type="component" value="Chromosome 5"/>
</dbReference>
<dbReference type="InterPro" id="IPR011989">
    <property type="entry name" value="ARM-like"/>
</dbReference>
<evidence type="ECO:0000313" key="1">
    <source>
        <dbReference type="Ensembl" id="ENSATEP00000075719.1"/>
    </source>
</evidence>
<keyword evidence="2" id="KW-1185">Reference proteome</keyword>
<sequence>MATLLGSESPCTGGKRRNCNSNIVTKLTAGKIRGQGFSRGTQLPGGLLQERDKRAKWHGIPTLLQKLYESSHPNSDLSHAHSFLKVLSSQLSMEAMSFVTEDRKTAQESTFPNTYTFDLFGGVDLLVEILMRPTLTMQKKKPKMNDDLVKDCLSVLYNCCICTEGVTKSLAARDDFVLFLFTLMTNKKTFLQTATLIEDILGVKKEMIQLDGIPNLSSLVQSFDQQQLANFCRILSATISEPDVGNDDKHTLLAKNAHQKRNASPSRAEVNQGKLSYSNYNLCNRIGQIDQFLSYSFPKVTLLNIPGFIERLCKLATRKVSEATGANFLQELEDWYTWLDNALVLDALMQMASEEAEQSSTESSDESSLATSPLRHRLPQSMKIVHEIMYKVEVLYVLCVLLMGRQRNQVHKMLAEFRLIPGLNNLFDKLIWRKYTASNHVVHGQNENCDCSPEISFKIQFLRLLQSFSDHHENKYLLLNSQELNELSAISMKANIPEVEALVNTDRSLVCDGKKGLLTRLLTVMKREPPDSSFRFWQARAVESFLRGATSYADQMFLLKRGLLEHILFCIIDSGCTSRDVLQSYFDLLGELMKFNIDAFKRFNKYVNTPEKFQTFLTQINSSLVDSNMLVRCIVLSLDRFESLTEDVKVVEVLSECCLLSYMARVENRLSFLFRLINIINVQTLTQENVSCLNTSLVILMLARRKAKLPFYLNALREKEYAEKYPGCLLNNFHNLLRFWQRHYLNKDKDSTCLENSSCIPFSYWKETVSVLLGSDRTSLCAIASYIDEPFMDLDRDLLED</sequence>
<dbReference type="GO" id="GO:0006511">
    <property type="term" value="P:ubiquitin-dependent protein catabolic process"/>
    <property type="evidence" value="ECO:0007669"/>
    <property type="project" value="InterPro"/>
</dbReference>
<dbReference type="Gene3D" id="1.25.10.10">
    <property type="entry name" value="Leucine-rich Repeat Variant"/>
    <property type="match status" value="1"/>
</dbReference>
<dbReference type="GeneTree" id="ENSGT00390000018330"/>
<dbReference type="PANTHER" id="PTHR31743:SF1">
    <property type="entry name" value="SHORT TRANSIENT RECEPTOR POTENTIAL CHANNEL 4-ASSOCIATED PROTEIN"/>
    <property type="match status" value="1"/>
</dbReference>
<dbReference type="InterPro" id="IPR022162">
    <property type="entry name" value="TRPC4AP"/>
</dbReference>
<protein>
    <recommendedName>
        <fullName evidence="3">Transient receptor potential cation channel, subfamily C, member 4 associated protein a</fullName>
    </recommendedName>
</protein>
<dbReference type="PANTHER" id="PTHR31743">
    <property type="entry name" value="TRANSIENT RECEPTOR POTENTIAL CHANNEL 4-ASSOCIATED PROTEIN TCPC4AP"/>
    <property type="match status" value="1"/>
</dbReference>
<reference evidence="1" key="2">
    <citation type="submission" date="2025-08" db="UniProtKB">
        <authorList>
            <consortium name="Ensembl"/>
        </authorList>
    </citation>
    <scope>IDENTIFICATION</scope>
</reference>
<accession>A0AAQ6IKA8</accession>
<reference evidence="1 2" key="1">
    <citation type="submission" date="2021-04" db="EMBL/GenBank/DDBJ databases">
        <authorList>
            <consortium name="Wellcome Sanger Institute Data Sharing"/>
        </authorList>
    </citation>
    <scope>NUCLEOTIDE SEQUENCE [LARGE SCALE GENOMIC DNA]</scope>
</reference>
<evidence type="ECO:0000313" key="2">
    <source>
        <dbReference type="Proteomes" id="UP000265040"/>
    </source>
</evidence>
<dbReference type="Ensembl" id="ENSATET00000077059.1">
    <property type="protein sequence ID" value="ENSATEP00000075719.1"/>
    <property type="gene ID" value="ENSATEG00000015800.3"/>
</dbReference>
<reference evidence="1" key="3">
    <citation type="submission" date="2025-09" db="UniProtKB">
        <authorList>
            <consortium name="Ensembl"/>
        </authorList>
    </citation>
    <scope>IDENTIFICATION</scope>
</reference>
<dbReference type="GO" id="GO:0031464">
    <property type="term" value="C:Cul4A-RING E3 ubiquitin ligase complex"/>
    <property type="evidence" value="ECO:0007669"/>
    <property type="project" value="InterPro"/>
</dbReference>
<proteinExistence type="predicted"/>
<dbReference type="Pfam" id="PF12463">
    <property type="entry name" value="DUF3689"/>
    <property type="match status" value="1"/>
</dbReference>
<organism evidence="1 2">
    <name type="scientific">Anabas testudineus</name>
    <name type="common">Climbing perch</name>
    <name type="synonym">Anthias testudineus</name>
    <dbReference type="NCBI Taxonomy" id="64144"/>
    <lineage>
        <taxon>Eukaryota</taxon>
        <taxon>Metazoa</taxon>
        <taxon>Chordata</taxon>
        <taxon>Craniata</taxon>
        <taxon>Vertebrata</taxon>
        <taxon>Euteleostomi</taxon>
        <taxon>Actinopterygii</taxon>
        <taxon>Neopterygii</taxon>
        <taxon>Teleostei</taxon>
        <taxon>Neoteleostei</taxon>
        <taxon>Acanthomorphata</taxon>
        <taxon>Anabantaria</taxon>
        <taxon>Anabantiformes</taxon>
        <taxon>Anabantoidei</taxon>
        <taxon>Anabantidae</taxon>
        <taxon>Anabas</taxon>
    </lineage>
</organism>
<name>A0AAQ6IKA8_ANATE</name>
<evidence type="ECO:0008006" key="3">
    <source>
        <dbReference type="Google" id="ProtNLM"/>
    </source>
</evidence>
<dbReference type="GO" id="GO:0019902">
    <property type="term" value="F:phosphatase binding"/>
    <property type="evidence" value="ECO:0007669"/>
    <property type="project" value="TreeGrafter"/>
</dbReference>
<dbReference type="AlphaFoldDB" id="A0AAQ6IKA8"/>